<comment type="subcellular location">
    <subcellularLocation>
        <location evidence="1">Cell membrane</location>
        <topology evidence="1">Multi-pass membrane protein</topology>
    </subcellularLocation>
</comment>
<proteinExistence type="inferred from homology"/>
<name>I8T3N2_9GAMM</name>
<reference evidence="10 11" key="1">
    <citation type="journal article" date="2012" name="J. Bacteriol.">
        <title>Genome Sequence of n-Alkane-Degrading Hydrocarboniphaga effusa Strain AP103T (ATCC BAA-332T).</title>
        <authorList>
            <person name="Chang H.K."/>
            <person name="Zylstra G.J."/>
            <person name="Chae J.C."/>
        </authorList>
    </citation>
    <scope>NUCLEOTIDE SEQUENCE [LARGE SCALE GENOMIC DNA]</scope>
    <source>
        <strain evidence="10 11">AP103</strain>
    </source>
</reference>
<evidence type="ECO:0000256" key="2">
    <source>
        <dbReference type="ARBA" id="ARBA00022448"/>
    </source>
</evidence>
<evidence type="ECO:0000313" key="11">
    <source>
        <dbReference type="Proteomes" id="UP000003704"/>
    </source>
</evidence>
<dbReference type="EMBL" id="AKGD01000003">
    <property type="protein sequence ID" value="EIT68323.1"/>
    <property type="molecule type" value="Genomic_DNA"/>
</dbReference>
<evidence type="ECO:0000256" key="4">
    <source>
        <dbReference type="ARBA" id="ARBA00022692"/>
    </source>
</evidence>
<dbReference type="PATRIC" id="fig|1172194.4.peg.3415"/>
<organism evidence="10 11">
    <name type="scientific">Hydrocarboniphaga effusa AP103</name>
    <dbReference type="NCBI Taxonomy" id="1172194"/>
    <lineage>
        <taxon>Bacteria</taxon>
        <taxon>Pseudomonadati</taxon>
        <taxon>Pseudomonadota</taxon>
        <taxon>Gammaproteobacteria</taxon>
        <taxon>Nevskiales</taxon>
        <taxon>Nevskiaceae</taxon>
        <taxon>Hydrocarboniphaga</taxon>
    </lineage>
</organism>
<feature type="transmembrane region" description="Helical" evidence="9">
    <location>
        <begin position="42"/>
        <end position="62"/>
    </location>
</feature>
<evidence type="ECO:0000256" key="7">
    <source>
        <dbReference type="ARBA" id="ARBA00023136"/>
    </source>
</evidence>
<dbReference type="PANTHER" id="PTHR33281:SF19">
    <property type="entry name" value="VOLTAGE-DEPENDENT ANION CHANNEL-FORMING PROTEIN YNEE"/>
    <property type="match status" value="1"/>
</dbReference>
<evidence type="ECO:0000256" key="1">
    <source>
        <dbReference type="ARBA" id="ARBA00004651"/>
    </source>
</evidence>
<dbReference type="InterPro" id="IPR044669">
    <property type="entry name" value="YneE/VCCN1/2-like"/>
</dbReference>
<feature type="transmembrane region" description="Helical" evidence="9">
    <location>
        <begin position="234"/>
        <end position="252"/>
    </location>
</feature>
<evidence type="ECO:0000256" key="6">
    <source>
        <dbReference type="ARBA" id="ARBA00023065"/>
    </source>
</evidence>
<keyword evidence="7 9" id="KW-0472">Membrane</keyword>
<keyword evidence="2" id="KW-0813">Transport</keyword>
<keyword evidence="11" id="KW-1185">Reference proteome</keyword>
<keyword evidence="5 9" id="KW-1133">Transmembrane helix</keyword>
<feature type="transmembrane region" description="Helical" evidence="9">
    <location>
        <begin position="20"/>
        <end position="36"/>
    </location>
</feature>
<evidence type="ECO:0000256" key="9">
    <source>
        <dbReference type="SAM" id="Phobius"/>
    </source>
</evidence>
<dbReference type="GO" id="GO:0005254">
    <property type="term" value="F:chloride channel activity"/>
    <property type="evidence" value="ECO:0007669"/>
    <property type="project" value="InterPro"/>
</dbReference>
<keyword evidence="3" id="KW-1003">Cell membrane</keyword>
<dbReference type="AlphaFoldDB" id="I8T3N2"/>
<evidence type="ECO:0000256" key="8">
    <source>
        <dbReference type="ARBA" id="ARBA00034708"/>
    </source>
</evidence>
<accession>I8T3N2</accession>
<dbReference type="Pfam" id="PF25539">
    <property type="entry name" value="Bestrophin_2"/>
    <property type="match status" value="1"/>
</dbReference>
<dbReference type="OrthoDB" id="445589at2"/>
<dbReference type="GO" id="GO:0005886">
    <property type="term" value="C:plasma membrane"/>
    <property type="evidence" value="ECO:0007669"/>
    <property type="project" value="UniProtKB-SubCell"/>
</dbReference>
<keyword evidence="6" id="KW-0406">Ion transport</keyword>
<dbReference type="STRING" id="1172194.WQQ_35180"/>
<comment type="similarity">
    <text evidence="8">Belongs to the anion channel-forming bestrophin (TC 1.A.46) family.</text>
</comment>
<sequence>MILRDSFPLKRLWPRTYKRLLVLLAFDCAVAGLYVFRDWKWLSLDALPIGTLGSALAIFLAFRANAAYGRWWEARQLWGSLVNTSRALARQALTALDVDPHDGEQKKLRDDIVIHQVAFVHALRCHLRKQNPLPELYGLLGPERADALRLYKNIPNVLTLRIGELLQEARVRGMIDSLRWTALDGSLTTLANIQGACERIKNTPLPRQFSFLPSVLVDAFCWLVPLGLVAGMGLVTPVASTLISFILIALDASSGAIEDPFENTVNDTPMTALSRGIELTLREMINQRQALPEVTAIDGFVY</sequence>
<dbReference type="Proteomes" id="UP000003704">
    <property type="component" value="Unassembled WGS sequence"/>
</dbReference>
<evidence type="ECO:0000313" key="10">
    <source>
        <dbReference type="EMBL" id="EIT68323.1"/>
    </source>
</evidence>
<gene>
    <name evidence="10" type="ORF">WQQ_35180</name>
</gene>
<comment type="caution">
    <text evidence="10">The sequence shown here is derived from an EMBL/GenBank/DDBJ whole genome shotgun (WGS) entry which is preliminary data.</text>
</comment>
<dbReference type="RefSeq" id="WP_007186457.1">
    <property type="nucleotide sequence ID" value="NZ_AKGD01000003.1"/>
</dbReference>
<evidence type="ECO:0000256" key="5">
    <source>
        <dbReference type="ARBA" id="ARBA00022989"/>
    </source>
</evidence>
<dbReference type="PANTHER" id="PTHR33281">
    <property type="entry name" value="UPF0187 PROTEIN YNEE"/>
    <property type="match status" value="1"/>
</dbReference>
<protein>
    <submittedName>
        <fullName evidence="10">Putative membrane protein</fullName>
    </submittedName>
</protein>
<evidence type="ECO:0000256" key="3">
    <source>
        <dbReference type="ARBA" id="ARBA00022475"/>
    </source>
</evidence>
<keyword evidence="4 9" id="KW-0812">Transmembrane</keyword>